<accession>A0ABC8SP67</accession>
<feature type="domain" description="Glucosidase II beta subunit N-terminal" evidence="1">
    <location>
        <begin position="9"/>
        <end position="95"/>
    </location>
</feature>
<dbReference type="PANTHER" id="PTHR12630:SF1">
    <property type="entry name" value="GLUCOSIDASE 2 SUBUNIT BETA"/>
    <property type="match status" value="1"/>
</dbReference>
<evidence type="ECO:0000259" key="1">
    <source>
        <dbReference type="Pfam" id="PF12999"/>
    </source>
</evidence>
<proteinExistence type="predicted"/>
<comment type="caution">
    <text evidence="2">The sequence shown here is derived from an EMBL/GenBank/DDBJ whole genome shotgun (WGS) entry which is preliminary data.</text>
</comment>
<gene>
    <name evidence="2" type="ORF">ILEXP_LOCUS27663</name>
</gene>
<evidence type="ECO:0000313" key="2">
    <source>
        <dbReference type="EMBL" id="CAK9158986.1"/>
    </source>
</evidence>
<organism evidence="2 3">
    <name type="scientific">Ilex paraguariensis</name>
    <name type="common">yerba mate</name>
    <dbReference type="NCBI Taxonomy" id="185542"/>
    <lineage>
        <taxon>Eukaryota</taxon>
        <taxon>Viridiplantae</taxon>
        <taxon>Streptophyta</taxon>
        <taxon>Embryophyta</taxon>
        <taxon>Tracheophyta</taxon>
        <taxon>Spermatophyta</taxon>
        <taxon>Magnoliopsida</taxon>
        <taxon>eudicotyledons</taxon>
        <taxon>Gunneridae</taxon>
        <taxon>Pentapetalae</taxon>
        <taxon>asterids</taxon>
        <taxon>campanulids</taxon>
        <taxon>Aquifoliales</taxon>
        <taxon>Aquifoliaceae</taxon>
        <taxon>Ilex</taxon>
    </lineage>
</organism>
<dbReference type="InterPro" id="IPR028146">
    <property type="entry name" value="PRKCSH_N"/>
</dbReference>
<name>A0ABC8SP67_9AQUA</name>
<dbReference type="EMBL" id="CAUOFW020003280">
    <property type="protein sequence ID" value="CAK9158986.1"/>
    <property type="molecule type" value="Genomic_DNA"/>
</dbReference>
<evidence type="ECO:0000313" key="3">
    <source>
        <dbReference type="Proteomes" id="UP001642360"/>
    </source>
</evidence>
<dbReference type="Pfam" id="PF12999">
    <property type="entry name" value="PRKCSH-like"/>
    <property type="match status" value="1"/>
</dbReference>
<protein>
    <recommendedName>
        <fullName evidence="1">Glucosidase II beta subunit N-terminal domain-containing protein</fullName>
    </recommendedName>
</protein>
<dbReference type="PANTHER" id="PTHR12630">
    <property type="entry name" value="N-LINKED OLIGOSACCHARIDE PROCESSING"/>
    <property type="match status" value="1"/>
</dbReference>
<dbReference type="InterPro" id="IPR039794">
    <property type="entry name" value="Gtb1-like"/>
</dbReference>
<dbReference type="AlphaFoldDB" id="A0ABC8SP67"/>
<keyword evidence="3" id="KW-1185">Reference proteome</keyword>
<sequence>MTALVRSVSVPSKDLLGIAPEDEQFYKESSKGTIRCKDGSGQFTKSQLNDDFCDCPDGTDEPGTSACPNGKFYCRNAGHTPFFIYSSRVNDGICGAKHDNMGMSMMDGY</sequence>
<dbReference type="Proteomes" id="UP001642360">
    <property type="component" value="Unassembled WGS sequence"/>
</dbReference>
<reference evidence="2 3" key="1">
    <citation type="submission" date="2024-02" db="EMBL/GenBank/DDBJ databases">
        <authorList>
            <person name="Vignale AGUSTIN F."/>
            <person name="Sosa J E."/>
            <person name="Modenutti C."/>
        </authorList>
    </citation>
    <scope>NUCLEOTIDE SEQUENCE [LARGE SCALE GENOMIC DNA]</scope>
</reference>